<protein>
    <recommendedName>
        <fullName evidence="3">Outer membrane protein beta-barrel domain-containing protein</fullName>
    </recommendedName>
</protein>
<evidence type="ECO:0008006" key="3">
    <source>
        <dbReference type="Google" id="ProtNLM"/>
    </source>
</evidence>
<dbReference type="Proteomes" id="UP000634134">
    <property type="component" value="Unassembled WGS sequence"/>
</dbReference>
<comment type="caution">
    <text evidence="1">The sequence shown here is derived from an EMBL/GenBank/DDBJ whole genome shotgun (WGS) entry which is preliminary data.</text>
</comment>
<keyword evidence="2" id="KW-1185">Reference proteome</keyword>
<dbReference type="EMBL" id="JACYGY010000001">
    <property type="protein sequence ID" value="MBE9461925.1"/>
    <property type="molecule type" value="Genomic_DNA"/>
</dbReference>
<organism evidence="1 2">
    <name type="scientific">Dyadobacter subterraneus</name>
    <dbReference type="NCBI Taxonomy" id="2773304"/>
    <lineage>
        <taxon>Bacteria</taxon>
        <taxon>Pseudomonadati</taxon>
        <taxon>Bacteroidota</taxon>
        <taxon>Cytophagia</taxon>
        <taxon>Cytophagales</taxon>
        <taxon>Spirosomataceae</taxon>
        <taxon>Dyadobacter</taxon>
    </lineage>
</organism>
<accession>A0ABR9W8X0</accession>
<sequence length="156" mass="17734">MIQFTSYYSSAYQLHLLKCVLTLFLFLEIQSVLAQDHKKVALSGELTAQALVSTDIHSLYLNFVAGGIKYKFKNSAVALNVYPAFRYLWDTSQRVPGRSAVTPGLAFGPLFQYKHYIISTPLFYDAFKGRWRLTLGIGLGIDKFFYKSGKEEKVQQ</sequence>
<gene>
    <name evidence="1" type="ORF">IEE83_08520</name>
</gene>
<evidence type="ECO:0000313" key="1">
    <source>
        <dbReference type="EMBL" id="MBE9461925.1"/>
    </source>
</evidence>
<dbReference type="RefSeq" id="WP_194120168.1">
    <property type="nucleotide sequence ID" value="NZ_JACYGY010000001.1"/>
</dbReference>
<evidence type="ECO:0000313" key="2">
    <source>
        <dbReference type="Proteomes" id="UP000634134"/>
    </source>
</evidence>
<name>A0ABR9W8X0_9BACT</name>
<proteinExistence type="predicted"/>
<reference evidence="2" key="1">
    <citation type="submission" date="2023-07" db="EMBL/GenBank/DDBJ databases">
        <title>Dyadobacter sp. nov 'subterranea' isolated from contaminted grondwater.</title>
        <authorList>
            <person name="Szabo I."/>
            <person name="Al-Omari J."/>
            <person name="Szerdahelyi S.G."/>
            <person name="Rado J."/>
        </authorList>
    </citation>
    <scope>NUCLEOTIDE SEQUENCE [LARGE SCALE GENOMIC DNA]</scope>
    <source>
        <strain evidence="2">UP-52</strain>
    </source>
</reference>